<evidence type="ECO:0000256" key="3">
    <source>
        <dbReference type="ARBA" id="ARBA00022833"/>
    </source>
</evidence>
<dbReference type="Gene3D" id="6.10.140.2220">
    <property type="match status" value="1"/>
</dbReference>
<keyword evidence="2 4" id="KW-0863">Zinc-finger</keyword>
<reference evidence="6" key="1">
    <citation type="journal article" date="2020" name="Stud. Mycol.">
        <title>101 Dothideomycetes genomes: a test case for predicting lifestyles and emergence of pathogens.</title>
        <authorList>
            <person name="Haridas S."/>
            <person name="Albert R."/>
            <person name="Binder M."/>
            <person name="Bloem J."/>
            <person name="Labutti K."/>
            <person name="Salamov A."/>
            <person name="Andreopoulos B."/>
            <person name="Baker S."/>
            <person name="Barry K."/>
            <person name="Bills G."/>
            <person name="Bluhm B."/>
            <person name="Cannon C."/>
            <person name="Castanera R."/>
            <person name="Culley D."/>
            <person name="Daum C."/>
            <person name="Ezra D."/>
            <person name="Gonzalez J."/>
            <person name="Henrissat B."/>
            <person name="Kuo A."/>
            <person name="Liang C."/>
            <person name="Lipzen A."/>
            <person name="Lutzoni F."/>
            <person name="Magnuson J."/>
            <person name="Mondo S."/>
            <person name="Nolan M."/>
            <person name="Ohm R."/>
            <person name="Pangilinan J."/>
            <person name="Park H.-J."/>
            <person name="Ramirez L."/>
            <person name="Alfaro M."/>
            <person name="Sun H."/>
            <person name="Tritt A."/>
            <person name="Yoshinaga Y."/>
            <person name="Zwiers L.-H."/>
            <person name="Turgeon B."/>
            <person name="Goodwin S."/>
            <person name="Spatafora J."/>
            <person name="Crous P."/>
            <person name="Grigoriev I."/>
        </authorList>
    </citation>
    <scope>NUCLEOTIDE SEQUENCE</scope>
    <source>
        <strain evidence="6">CBS 175.79</strain>
    </source>
</reference>
<name>A0A6A5X9D1_9PLEO</name>
<proteinExistence type="predicted"/>
<sequence>MPVPATIAAEYTNVTTISHEAARPTPHSLYTSHSEVCYQDQYPTTPSTCGTCNFADSPSSSPGSTTSSTSSLYRCSRCKKQRYCSKKCQRADWPSHKQLCTPPAYLAGAEIDRSNTPALSPGQF</sequence>
<evidence type="ECO:0000259" key="5">
    <source>
        <dbReference type="PROSITE" id="PS50865"/>
    </source>
</evidence>
<dbReference type="EMBL" id="ML978078">
    <property type="protein sequence ID" value="KAF2009578.1"/>
    <property type="molecule type" value="Genomic_DNA"/>
</dbReference>
<dbReference type="GeneID" id="54283650"/>
<evidence type="ECO:0000313" key="6">
    <source>
        <dbReference type="EMBL" id="KAF2009578.1"/>
    </source>
</evidence>
<dbReference type="AlphaFoldDB" id="A0A6A5X9D1"/>
<keyword evidence="3" id="KW-0862">Zinc</keyword>
<protein>
    <recommendedName>
        <fullName evidence="5">MYND-type domain-containing protein</fullName>
    </recommendedName>
</protein>
<dbReference type="Pfam" id="PF01753">
    <property type="entry name" value="zf-MYND"/>
    <property type="match status" value="1"/>
</dbReference>
<gene>
    <name evidence="6" type="ORF">BU24DRAFT_414889</name>
</gene>
<dbReference type="RefSeq" id="XP_033377917.1">
    <property type="nucleotide sequence ID" value="XM_033526253.1"/>
</dbReference>
<dbReference type="PROSITE" id="PS50865">
    <property type="entry name" value="ZF_MYND_2"/>
    <property type="match status" value="1"/>
</dbReference>
<keyword evidence="7" id="KW-1185">Reference proteome</keyword>
<dbReference type="Proteomes" id="UP000799778">
    <property type="component" value="Unassembled WGS sequence"/>
</dbReference>
<evidence type="ECO:0000256" key="2">
    <source>
        <dbReference type="ARBA" id="ARBA00022771"/>
    </source>
</evidence>
<keyword evidence="1" id="KW-0479">Metal-binding</keyword>
<evidence type="ECO:0000256" key="4">
    <source>
        <dbReference type="PROSITE-ProRule" id="PRU00134"/>
    </source>
</evidence>
<dbReference type="SUPFAM" id="SSF144232">
    <property type="entry name" value="HIT/MYND zinc finger-like"/>
    <property type="match status" value="1"/>
</dbReference>
<accession>A0A6A5X9D1</accession>
<organism evidence="6 7">
    <name type="scientific">Aaosphaeria arxii CBS 175.79</name>
    <dbReference type="NCBI Taxonomy" id="1450172"/>
    <lineage>
        <taxon>Eukaryota</taxon>
        <taxon>Fungi</taxon>
        <taxon>Dikarya</taxon>
        <taxon>Ascomycota</taxon>
        <taxon>Pezizomycotina</taxon>
        <taxon>Dothideomycetes</taxon>
        <taxon>Pleosporomycetidae</taxon>
        <taxon>Pleosporales</taxon>
        <taxon>Pleosporales incertae sedis</taxon>
        <taxon>Aaosphaeria</taxon>
    </lineage>
</organism>
<dbReference type="InterPro" id="IPR002893">
    <property type="entry name" value="Znf_MYND"/>
</dbReference>
<dbReference type="OrthoDB" id="3801244at2759"/>
<evidence type="ECO:0000313" key="7">
    <source>
        <dbReference type="Proteomes" id="UP000799778"/>
    </source>
</evidence>
<evidence type="ECO:0000256" key="1">
    <source>
        <dbReference type="ARBA" id="ARBA00022723"/>
    </source>
</evidence>
<dbReference type="GO" id="GO:0008270">
    <property type="term" value="F:zinc ion binding"/>
    <property type="evidence" value="ECO:0007669"/>
    <property type="project" value="UniProtKB-KW"/>
</dbReference>
<feature type="domain" description="MYND-type" evidence="5">
    <location>
        <begin position="49"/>
        <end position="100"/>
    </location>
</feature>